<dbReference type="PANTHER" id="PTHR24148:SF64">
    <property type="entry name" value="HETEROKARYON INCOMPATIBILITY DOMAIN-CONTAINING PROTEIN"/>
    <property type="match status" value="1"/>
</dbReference>
<name>A0A9Q0AIP3_9PEZI</name>
<comment type="caution">
    <text evidence="2">The sequence shown here is derived from an EMBL/GenBank/DDBJ whole genome shotgun (WGS) entry which is preliminary data.</text>
</comment>
<gene>
    <name evidence="2" type="ORF">JX265_010004</name>
</gene>
<dbReference type="InterPro" id="IPR052895">
    <property type="entry name" value="HetReg/Transcr_Mod"/>
</dbReference>
<feature type="domain" description="Heterokaryon incompatibility" evidence="1">
    <location>
        <begin position="47"/>
        <end position="221"/>
    </location>
</feature>
<dbReference type="EMBL" id="JAFIMR010000032">
    <property type="protein sequence ID" value="KAI1860080.1"/>
    <property type="molecule type" value="Genomic_DNA"/>
</dbReference>
<dbReference type="PANTHER" id="PTHR24148">
    <property type="entry name" value="ANKYRIN REPEAT DOMAIN-CONTAINING PROTEIN 39 HOMOLOG-RELATED"/>
    <property type="match status" value="1"/>
</dbReference>
<proteinExistence type="predicted"/>
<dbReference type="Pfam" id="PF06985">
    <property type="entry name" value="HET"/>
    <property type="match status" value="1"/>
</dbReference>
<dbReference type="AlphaFoldDB" id="A0A9Q0AIP3"/>
<keyword evidence="3" id="KW-1185">Reference proteome</keyword>
<sequence>MPMLYRPLSSSSNFTEIRLLTVLPAKDITDPVRCHLTVTDRSGCSAYEALSYCWGDTSSKCDIEINGQPVDVTQNLLCALQHLRTSDSSRILWVDAICINQDDDVEKSRQVLLMRDIFKSASQVIVWLGPTATDSSLGFEALKRCLAWYPELERSFSSDALGTIRFGLLERFLRRLGVSPVLQPDVKKQYASCYQLHQPELAAIRGLLEREYWTRLWVVQEVCVASQIVVVCGHLTMIGDEFTNACKVALGPGGLLQELGAPLWLSCVVGLAKLRGLFRDEASAANSTQAPSTESIAEIGNDHAANSDASLQRILDIGSSFSCTDPHDKVYGLLGLATAPSIIPDYNLPLATCYQNITTSLITNMENLDVFTRFDAHYNLRTTAELPSWVVDLNLDLSSWEHHSWGPASPFKYHLALASLASIILDKMKVTEREPEFNASGSSTTVLPKVIEDSILVLEGHTNDHIAVLGSQLDGRLDGDNEESWRFFSEENRAHSLHNRCRLFIQQCLRTSCWVDVLMQWEDIAMKDPMMSRQQNTEAFCRLLQMAHPSADLTIQVGLYEEAWGSLISWLRILRPLKLFGAGRGLNPYHLVAGLISYFSTTRSESKTHLVLFVDRVLRGFKVARTAKGRLALVSMRTQHDDKVILLSGGKTPFIARAKNGRWEFIGPCYVDGIMLGEDWRQDHQQNFEFL</sequence>
<dbReference type="InterPro" id="IPR010730">
    <property type="entry name" value="HET"/>
</dbReference>
<organism evidence="2 3">
    <name type="scientific">Neoarthrinium moseri</name>
    <dbReference type="NCBI Taxonomy" id="1658444"/>
    <lineage>
        <taxon>Eukaryota</taxon>
        <taxon>Fungi</taxon>
        <taxon>Dikarya</taxon>
        <taxon>Ascomycota</taxon>
        <taxon>Pezizomycotina</taxon>
        <taxon>Sordariomycetes</taxon>
        <taxon>Xylariomycetidae</taxon>
        <taxon>Amphisphaeriales</taxon>
        <taxon>Apiosporaceae</taxon>
        <taxon>Neoarthrinium</taxon>
    </lineage>
</organism>
<evidence type="ECO:0000313" key="3">
    <source>
        <dbReference type="Proteomes" id="UP000829685"/>
    </source>
</evidence>
<evidence type="ECO:0000259" key="1">
    <source>
        <dbReference type="Pfam" id="PF06985"/>
    </source>
</evidence>
<dbReference type="Proteomes" id="UP000829685">
    <property type="component" value="Unassembled WGS sequence"/>
</dbReference>
<evidence type="ECO:0000313" key="2">
    <source>
        <dbReference type="EMBL" id="KAI1860080.1"/>
    </source>
</evidence>
<protein>
    <recommendedName>
        <fullName evidence="1">Heterokaryon incompatibility domain-containing protein</fullName>
    </recommendedName>
</protein>
<accession>A0A9Q0AIP3</accession>
<reference evidence="2" key="1">
    <citation type="submission" date="2021-03" db="EMBL/GenBank/DDBJ databases">
        <title>Revisited historic fungal species revealed as producer of novel bioactive compounds through whole genome sequencing and comparative genomics.</title>
        <authorList>
            <person name="Vignolle G.A."/>
            <person name="Hochenegger N."/>
            <person name="Mach R.L."/>
            <person name="Mach-Aigner A.R."/>
            <person name="Javad Rahimi M."/>
            <person name="Salim K.A."/>
            <person name="Chan C.M."/>
            <person name="Lim L.B.L."/>
            <person name="Cai F."/>
            <person name="Druzhinina I.S."/>
            <person name="U'Ren J.M."/>
            <person name="Derntl C."/>
        </authorList>
    </citation>
    <scope>NUCLEOTIDE SEQUENCE</scope>
    <source>
        <strain evidence="2">TUCIM 5799</strain>
    </source>
</reference>